<dbReference type="RefSeq" id="WP_346785558.1">
    <property type="nucleotide sequence ID" value="NZ_JBDLBR010000004.1"/>
</dbReference>
<dbReference type="InterPro" id="IPR029063">
    <property type="entry name" value="SAM-dependent_MTases_sf"/>
</dbReference>
<dbReference type="CDD" id="cd02440">
    <property type="entry name" value="AdoMet_MTases"/>
    <property type="match status" value="1"/>
</dbReference>
<feature type="domain" description="Glycosyltransferase 2-like" evidence="2">
    <location>
        <begin position="726"/>
        <end position="834"/>
    </location>
</feature>
<dbReference type="Gene3D" id="3.40.50.150">
    <property type="entry name" value="Vaccinia Virus protein VP39"/>
    <property type="match status" value="1"/>
</dbReference>
<dbReference type="InterPro" id="IPR055259">
    <property type="entry name" value="YkvP/CgeB_Glyco_trans-like"/>
</dbReference>
<dbReference type="InterPro" id="IPR029044">
    <property type="entry name" value="Nucleotide-diphossugar_trans"/>
</dbReference>
<dbReference type="EC" id="2.4.-.-" evidence="4"/>
<comment type="caution">
    <text evidence="4">The sequence shown here is derived from an EMBL/GenBank/DDBJ whole genome shotgun (WGS) entry which is preliminary data.</text>
</comment>
<dbReference type="SUPFAM" id="SSF53335">
    <property type="entry name" value="S-adenosyl-L-methionine-dependent methyltransferases"/>
    <property type="match status" value="1"/>
</dbReference>
<proteinExistence type="predicted"/>
<dbReference type="SUPFAM" id="SSF53756">
    <property type="entry name" value="UDP-Glycosyltransferase/glycogen phosphorylase"/>
    <property type="match status" value="1"/>
</dbReference>
<dbReference type="Gene3D" id="3.90.550.10">
    <property type="entry name" value="Spore Coat Polysaccharide Biosynthesis Protein SpsA, Chain A"/>
    <property type="match status" value="1"/>
</dbReference>
<dbReference type="EMBL" id="JBDLBR010000004">
    <property type="protein sequence ID" value="MEN7538103.1"/>
    <property type="molecule type" value="Genomic_DNA"/>
</dbReference>
<sequence length="947" mass="107167">MTLRDHVAESYFGKIGDRKSTEKTRNRLYWMASQIAASDILDVGCSEGVLSILAAREGYNVTGIDLDAGAIEYAKKFAAQEMKEVRERIDFKLVDLASVADGKPAYNTVFVGEVIEHLLAPARLIELCASVLHPNGKLVITTPFGISSNWDHKQTFFPSDLVELSKGLLSIEHLSVDDGYIRYVARKAAEETEFPVGRLLAITEAGTFAAQNAAQEIMDERRKRIGRSQREIDKLKKNLETARKAQDRLEERAADLSATIVQLKSELSMEQAKYEGAEDAKREALQIAEKFEGMLEAAEKNNKLLRASLDEAKASEVEARERIKALEEQVASETKLLEQIENQAGVLRKSLKASNKNDKAKVKAKSTPAKTVPVIVEAAAPKPDPGSDALRLLTLLDEFSEKALEHDAHITRLSLKDWKDQIESGEFDAFFAESVWRGNGGEWSYAMSNPASERHATLKAVIEVCRKRGLPTIIWNKEDPPNFDVFKDSAILFDHIFTSDAGCVEKYKQLVGHGNVYALPFFAQPKLHNPIGKKEEKDKQVVFAGSWYAQKHQDRSALAPMLFDAASEHKFTIFNRHSEETKDAEKYRFPDKYQKFLKPKVSYDEMLGIHKNFQVFLSVNSVTQSDTMFARRIFEVLACSTPIVSTASSGLEKMFGDIVPVVHEPEQAREALSRLLEDSNYRHRVGHRGYRRVMTEHTAQDRIDYLAEMCGLRRRDESSSPKVSWICATNREYSIDNIVRNYLRQRHPNMELIIVLNSDEFDKAKVENQLADVPHCRVLQLPESAYLGDCLNAGIEIMEGDYFFKIDDDDLYFENYTSDMLLPFKYTKARIVGKQSVFSYLEAEDALYQRFQGRVHRYSKLIAGPTLVADRRVLEKVPFGQFQVGTDTQWLRACLDAGERIYSTDPFNFVLIRRSDPEGHTWRASPEEVTKNAIKIGDGLAIKNVRV</sequence>
<evidence type="ECO:0000259" key="3">
    <source>
        <dbReference type="Pfam" id="PF13524"/>
    </source>
</evidence>
<feature type="coiled-coil region" evidence="1">
    <location>
        <begin position="218"/>
        <end position="357"/>
    </location>
</feature>
<evidence type="ECO:0000259" key="2">
    <source>
        <dbReference type="Pfam" id="PF00535"/>
    </source>
</evidence>
<keyword evidence="4" id="KW-0808">Transferase</keyword>
<dbReference type="Proteomes" id="UP001484535">
    <property type="component" value="Unassembled WGS sequence"/>
</dbReference>
<gene>
    <name evidence="4" type="ORF">ABDJ38_13045</name>
</gene>
<reference evidence="4 5" key="1">
    <citation type="submission" date="2024-05" db="EMBL/GenBank/DDBJ databases">
        <authorList>
            <person name="Park S."/>
        </authorList>
    </citation>
    <scope>NUCLEOTIDE SEQUENCE [LARGE SCALE GENOMIC DNA]</scope>
    <source>
        <strain evidence="4 5">DGU5</strain>
    </source>
</reference>
<dbReference type="PANTHER" id="PTHR43464">
    <property type="entry name" value="METHYLTRANSFERASE"/>
    <property type="match status" value="1"/>
</dbReference>
<evidence type="ECO:0000256" key="1">
    <source>
        <dbReference type="SAM" id="Coils"/>
    </source>
</evidence>
<name>A0ABV0CZ25_9SPHN</name>
<protein>
    <submittedName>
        <fullName evidence="4">Glycosyltransferase</fullName>
        <ecNumber evidence="4">2.4.-.-</ecNumber>
    </submittedName>
</protein>
<keyword evidence="1" id="KW-0175">Coiled coil</keyword>
<keyword evidence="4" id="KW-0328">Glycosyltransferase</keyword>
<dbReference type="Pfam" id="PF00535">
    <property type="entry name" value="Glycos_transf_2"/>
    <property type="match status" value="1"/>
</dbReference>
<dbReference type="CDD" id="cd00761">
    <property type="entry name" value="Glyco_tranf_GTA_type"/>
    <property type="match status" value="1"/>
</dbReference>
<dbReference type="Pfam" id="PF13524">
    <property type="entry name" value="Glyco_trans_1_2"/>
    <property type="match status" value="1"/>
</dbReference>
<organism evidence="4 5">
    <name type="scientific">Aurantiacibacter flavus</name>
    <dbReference type="NCBI Taxonomy" id="3145232"/>
    <lineage>
        <taxon>Bacteria</taxon>
        <taxon>Pseudomonadati</taxon>
        <taxon>Pseudomonadota</taxon>
        <taxon>Alphaproteobacteria</taxon>
        <taxon>Sphingomonadales</taxon>
        <taxon>Erythrobacteraceae</taxon>
        <taxon>Aurantiacibacter</taxon>
    </lineage>
</organism>
<dbReference type="PANTHER" id="PTHR43464:SF65">
    <property type="entry name" value="METHYLTRANSFERASE DOMAIN-CONTAINING PROTEIN"/>
    <property type="match status" value="1"/>
</dbReference>
<dbReference type="Pfam" id="PF13489">
    <property type="entry name" value="Methyltransf_23"/>
    <property type="match status" value="1"/>
</dbReference>
<dbReference type="Gene3D" id="3.40.50.2000">
    <property type="entry name" value="Glycogen Phosphorylase B"/>
    <property type="match status" value="1"/>
</dbReference>
<evidence type="ECO:0000313" key="5">
    <source>
        <dbReference type="Proteomes" id="UP001484535"/>
    </source>
</evidence>
<dbReference type="InterPro" id="IPR001173">
    <property type="entry name" value="Glyco_trans_2-like"/>
</dbReference>
<dbReference type="GO" id="GO:0016757">
    <property type="term" value="F:glycosyltransferase activity"/>
    <property type="evidence" value="ECO:0007669"/>
    <property type="project" value="UniProtKB-KW"/>
</dbReference>
<keyword evidence="5" id="KW-1185">Reference proteome</keyword>
<dbReference type="SUPFAM" id="SSF53448">
    <property type="entry name" value="Nucleotide-diphospho-sugar transferases"/>
    <property type="match status" value="1"/>
</dbReference>
<accession>A0ABV0CZ25</accession>
<feature type="domain" description="Spore protein YkvP/CgeB glycosyl transferase-like" evidence="3">
    <location>
        <begin position="569"/>
        <end position="706"/>
    </location>
</feature>
<evidence type="ECO:0000313" key="4">
    <source>
        <dbReference type="EMBL" id="MEN7538103.1"/>
    </source>
</evidence>